<proteinExistence type="predicted"/>
<comment type="caution">
    <text evidence="1">The sequence shown here is derived from an EMBL/GenBank/DDBJ whole genome shotgun (WGS) entry which is preliminary data.</text>
</comment>
<dbReference type="EMBL" id="NCVQ01000009">
    <property type="protein sequence ID" value="PWZ12028.1"/>
    <property type="molecule type" value="Genomic_DNA"/>
</dbReference>
<reference evidence="1" key="1">
    <citation type="journal article" date="2018" name="Nat. Genet.">
        <title>Extensive intraspecific gene order and gene structural variations between Mo17 and other maize genomes.</title>
        <authorList>
            <person name="Sun S."/>
            <person name="Zhou Y."/>
            <person name="Chen J."/>
            <person name="Shi J."/>
            <person name="Zhao H."/>
            <person name="Zhao H."/>
            <person name="Song W."/>
            <person name="Zhang M."/>
            <person name="Cui Y."/>
            <person name="Dong X."/>
            <person name="Liu H."/>
            <person name="Ma X."/>
            <person name="Jiao Y."/>
            <person name="Wang B."/>
            <person name="Wei X."/>
            <person name="Stein J.C."/>
            <person name="Glaubitz J.C."/>
            <person name="Lu F."/>
            <person name="Yu G."/>
            <person name="Liang C."/>
            <person name="Fengler K."/>
            <person name="Li B."/>
            <person name="Rafalski A."/>
            <person name="Schnable P.S."/>
            <person name="Ware D.H."/>
            <person name="Buckler E.S."/>
            <person name="Lai J."/>
        </authorList>
    </citation>
    <scope>NUCLEOTIDE SEQUENCE [LARGE SCALE GENOMIC DNA]</scope>
    <source>
        <tissue evidence="1">Seedling</tissue>
    </source>
</reference>
<feature type="non-terminal residue" evidence="1">
    <location>
        <position position="1"/>
    </location>
</feature>
<organism evidence="1">
    <name type="scientific">Zea mays</name>
    <name type="common">Maize</name>
    <dbReference type="NCBI Taxonomy" id="4577"/>
    <lineage>
        <taxon>Eukaryota</taxon>
        <taxon>Viridiplantae</taxon>
        <taxon>Streptophyta</taxon>
        <taxon>Embryophyta</taxon>
        <taxon>Tracheophyta</taxon>
        <taxon>Spermatophyta</taxon>
        <taxon>Magnoliopsida</taxon>
        <taxon>Liliopsida</taxon>
        <taxon>Poales</taxon>
        <taxon>Poaceae</taxon>
        <taxon>PACMAD clade</taxon>
        <taxon>Panicoideae</taxon>
        <taxon>Andropogonodae</taxon>
        <taxon>Andropogoneae</taxon>
        <taxon>Tripsacinae</taxon>
        <taxon>Zea</taxon>
    </lineage>
</organism>
<accession>A0A3L6DUL6</accession>
<gene>
    <name evidence="1" type="ORF">Zm00014a_025247</name>
</gene>
<dbReference type="Proteomes" id="UP000251960">
    <property type="component" value="Chromosome 8"/>
</dbReference>
<protein>
    <submittedName>
        <fullName evidence="1">Uncharacterized protein</fullName>
    </submittedName>
</protein>
<evidence type="ECO:0000313" key="1">
    <source>
        <dbReference type="EMBL" id="PWZ12028.1"/>
    </source>
</evidence>
<sequence>RYCSRAIVTA</sequence>
<name>A0A3L6DUL6_MAIZE</name>